<reference evidence="3" key="1">
    <citation type="submission" date="2021-01" db="EMBL/GenBank/DDBJ databases">
        <authorList>
            <person name="Corre E."/>
            <person name="Pelletier E."/>
            <person name="Niang G."/>
            <person name="Scheremetjew M."/>
            <person name="Finn R."/>
            <person name="Kale V."/>
            <person name="Holt S."/>
            <person name="Cochrane G."/>
            <person name="Meng A."/>
            <person name="Brown T."/>
            <person name="Cohen L."/>
        </authorList>
    </citation>
    <scope>NUCLEOTIDE SEQUENCE</scope>
    <source>
        <strain evidence="3">CCMP3105</strain>
    </source>
</reference>
<keyword evidence="1" id="KW-0732">Signal</keyword>
<name>A0A7S4S048_9DINO</name>
<dbReference type="InterPro" id="IPR058773">
    <property type="entry name" value="SGL_GH162"/>
</dbReference>
<feature type="chain" id="PRO_5031309804" description="Endo-beta-1,2-glucanase SGL domain-containing protein" evidence="1">
    <location>
        <begin position="21"/>
        <end position="577"/>
    </location>
</feature>
<evidence type="ECO:0000313" key="3">
    <source>
        <dbReference type="EMBL" id="CAE4628300.1"/>
    </source>
</evidence>
<gene>
    <name evidence="3" type="ORF">AMON00008_LOCUS42051</name>
</gene>
<evidence type="ECO:0000259" key="2">
    <source>
        <dbReference type="Pfam" id="PF26157"/>
    </source>
</evidence>
<dbReference type="AlphaFoldDB" id="A0A7S4S048"/>
<sequence length="577" mass="61076">MARGLAPSLAAVLGCLGAAASGVCRFGPSYDWDRLPADPAVQDAYVAAMLSWDGKFVSAGKGMSSHGLTCDHVNINADGSLTTGSVCAAAYTAPSKESLHIEMLALVVSRTRLAWYWIDGAADENAAVTIAVQRLTTIMDAYEAFRTQYPGLGGFFPWIGVGSNGFKLRNASGVSLPVVGNGQLAWAMVAAATALTNAGETALASRYSAYVVLLGSSINTLYLRPDGRPATTAQVTDATQPLSTGNVVQTGIAAAPYESELAVMFMDLYGNWSDPSRKTLLWQRVKASTAVAKELSNASLPNGPITVQRGWRFSSHELWKYMVLPYLDNAMASRVFKNGERARSWHSHLQAIPGLLASSYDASNRYRDTFGILELSMGYTPAADSDLMVTPYGSFPLMLADRGHGLAWHRAMVSRPLMQSEIGSVESSQAFQSPPQVAMKASWDTKVTSDLAALGGAVDLLRTALQDSGRYARFMQVLSDNYQGWGQVTIRGEATPFAPPPGLPASDDVSSPSPDFASCRRLATRQAVTLLPASTAVPTTSLPGHSASASAPLPVLGAGSGLLVLVPVLLGATASWR</sequence>
<organism evidence="3">
    <name type="scientific">Alexandrium monilatum</name>
    <dbReference type="NCBI Taxonomy" id="311494"/>
    <lineage>
        <taxon>Eukaryota</taxon>
        <taxon>Sar</taxon>
        <taxon>Alveolata</taxon>
        <taxon>Dinophyceae</taxon>
        <taxon>Gonyaulacales</taxon>
        <taxon>Pyrocystaceae</taxon>
        <taxon>Alexandrium</taxon>
    </lineage>
</organism>
<evidence type="ECO:0000256" key="1">
    <source>
        <dbReference type="SAM" id="SignalP"/>
    </source>
</evidence>
<feature type="signal peptide" evidence="1">
    <location>
        <begin position="1"/>
        <end position="20"/>
    </location>
</feature>
<protein>
    <recommendedName>
        <fullName evidence="2">Endo-beta-1,2-glucanase SGL domain-containing protein</fullName>
    </recommendedName>
</protein>
<proteinExistence type="predicted"/>
<feature type="domain" description="Endo-beta-1,2-glucanase SGL" evidence="2">
    <location>
        <begin position="82"/>
        <end position="519"/>
    </location>
</feature>
<dbReference type="Pfam" id="PF26157">
    <property type="entry name" value="SGL_GH162"/>
    <property type="match status" value="1"/>
</dbReference>
<dbReference type="PROSITE" id="PS51257">
    <property type="entry name" value="PROKAR_LIPOPROTEIN"/>
    <property type="match status" value="1"/>
</dbReference>
<dbReference type="EMBL" id="HBNR01059763">
    <property type="protein sequence ID" value="CAE4628300.1"/>
    <property type="molecule type" value="Transcribed_RNA"/>
</dbReference>
<accession>A0A7S4S048</accession>